<dbReference type="EMBL" id="JAAKZY010000009">
    <property type="protein sequence ID" value="NGO07018.1"/>
    <property type="molecule type" value="Genomic_DNA"/>
</dbReference>
<dbReference type="PANTHER" id="PTHR44688:SF16">
    <property type="entry name" value="DNA-BINDING TRANSCRIPTIONAL ACTIVATOR DEVR_DOSR"/>
    <property type="match status" value="1"/>
</dbReference>
<dbReference type="PROSITE" id="PS50043">
    <property type="entry name" value="HTH_LUXR_2"/>
    <property type="match status" value="1"/>
</dbReference>
<dbReference type="InterPro" id="IPR000792">
    <property type="entry name" value="Tscrpt_reg_LuxR_C"/>
</dbReference>
<dbReference type="GO" id="GO:0003677">
    <property type="term" value="F:DNA binding"/>
    <property type="evidence" value="ECO:0007669"/>
    <property type="project" value="UniProtKB-KW"/>
</dbReference>
<keyword evidence="3" id="KW-0804">Transcription</keyword>
<dbReference type="Proteomes" id="UP000472335">
    <property type="component" value="Unassembled WGS sequence"/>
</dbReference>
<gene>
    <name evidence="5" type="ORF">G5C60_04955</name>
</gene>
<keyword evidence="1" id="KW-0805">Transcription regulation</keyword>
<protein>
    <submittedName>
        <fullName evidence="5">Response regulator transcription factor</fullName>
    </submittedName>
</protein>
<dbReference type="Gene3D" id="1.10.10.10">
    <property type="entry name" value="Winged helix-like DNA-binding domain superfamily/Winged helix DNA-binding domain"/>
    <property type="match status" value="1"/>
</dbReference>
<evidence type="ECO:0000256" key="1">
    <source>
        <dbReference type="ARBA" id="ARBA00023015"/>
    </source>
</evidence>
<accession>A0A6G4UZ05</accession>
<dbReference type="PRINTS" id="PR00038">
    <property type="entry name" value="HTHLUXR"/>
</dbReference>
<comment type="caution">
    <text evidence="5">The sequence shown here is derived from an EMBL/GenBank/DDBJ whole genome shotgun (WGS) entry which is preliminary data.</text>
</comment>
<keyword evidence="6" id="KW-1185">Reference proteome</keyword>
<dbReference type="Pfam" id="PF00196">
    <property type="entry name" value="GerE"/>
    <property type="match status" value="1"/>
</dbReference>
<dbReference type="SMART" id="SM00421">
    <property type="entry name" value="HTH_LUXR"/>
    <property type="match status" value="1"/>
</dbReference>
<evidence type="ECO:0000313" key="6">
    <source>
        <dbReference type="Proteomes" id="UP000472335"/>
    </source>
</evidence>
<dbReference type="PANTHER" id="PTHR44688">
    <property type="entry name" value="DNA-BINDING TRANSCRIPTIONAL ACTIVATOR DEVR_DOSR"/>
    <property type="match status" value="1"/>
</dbReference>
<name>A0A6G4UZ05_9ACTN</name>
<dbReference type="InterPro" id="IPR036388">
    <property type="entry name" value="WH-like_DNA-bd_sf"/>
</dbReference>
<dbReference type="AlphaFoldDB" id="A0A6G4UZ05"/>
<evidence type="ECO:0000256" key="2">
    <source>
        <dbReference type="ARBA" id="ARBA00023125"/>
    </source>
</evidence>
<dbReference type="GO" id="GO:0006355">
    <property type="term" value="P:regulation of DNA-templated transcription"/>
    <property type="evidence" value="ECO:0007669"/>
    <property type="project" value="InterPro"/>
</dbReference>
<dbReference type="CDD" id="cd06170">
    <property type="entry name" value="LuxR_C_like"/>
    <property type="match status" value="1"/>
</dbReference>
<organism evidence="5 6">
    <name type="scientific">Streptomyces scabichelini</name>
    <dbReference type="NCBI Taxonomy" id="2711217"/>
    <lineage>
        <taxon>Bacteria</taxon>
        <taxon>Bacillati</taxon>
        <taxon>Actinomycetota</taxon>
        <taxon>Actinomycetes</taxon>
        <taxon>Kitasatosporales</taxon>
        <taxon>Streptomycetaceae</taxon>
        <taxon>Streptomyces</taxon>
    </lineage>
</organism>
<evidence type="ECO:0000256" key="3">
    <source>
        <dbReference type="ARBA" id="ARBA00023163"/>
    </source>
</evidence>
<evidence type="ECO:0000259" key="4">
    <source>
        <dbReference type="PROSITE" id="PS50043"/>
    </source>
</evidence>
<dbReference type="InterPro" id="IPR016032">
    <property type="entry name" value="Sig_transdc_resp-reg_C-effctor"/>
</dbReference>
<dbReference type="SUPFAM" id="SSF46894">
    <property type="entry name" value="C-terminal effector domain of the bipartite response regulators"/>
    <property type="match status" value="1"/>
</dbReference>
<proteinExistence type="predicted"/>
<sequence>MIEALADVLSRRGLPGTGLSRREQEVSRLVGLGYTNRQIGRALDISPHTVETYMRRMFDKLGVRSRAAIAARYFGLPEEEGETMRTAM</sequence>
<keyword evidence="2" id="KW-0238">DNA-binding</keyword>
<feature type="domain" description="HTH luxR-type" evidence="4">
    <location>
        <begin position="12"/>
        <end position="77"/>
    </location>
</feature>
<reference evidence="5 6" key="1">
    <citation type="submission" date="2020-02" db="EMBL/GenBank/DDBJ databases">
        <title>Whole-genome analyses of novel actinobacteria.</title>
        <authorList>
            <person name="Sahin N."/>
            <person name="Gencbay T."/>
        </authorList>
    </citation>
    <scope>NUCLEOTIDE SEQUENCE [LARGE SCALE GENOMIC DNA]</scope>
    <source>
        <strain evidence="5 6">HC44</strain>
    </source>
</reference>
<dbReference type="PROSITE" id="PS00622">
    <property type="entry name" value="HTH_LUXR_1"/>
    <property type="match status" value="1"/>
</dbReference>
<evidence type="ECO:0000313" key="5">
    <source>
        <dbReference type="EMBL" id="NGO07018.1"/>
    </source>
</evidence>